<evidence type="ECO:0000313" key="1">
    <source>
        <dbReference type="EMBL" id="MBB5321653.1"/>
    </source>
</evidence>
<dbReference type="InterPro" id="IPR021409">
    <property type="entry name" value="DUF3047"/>
</dbReference>
<sequence length="207" mass="23238">MSSLNDGWEALEFPKLDRHTRYDLVQEDGQQVVRATADNSASGLISRLSLAPRDSLMLRWRWKVSRVFEDGDARQKSGDDYPARIYVAFKFQPDKAGFFERAKRKAVEVLFGETLPGNALNYIWANRLPEGEFIANAYTDKTVMVAVNSGPQDTGQWQTVERDIVADYRQAFGESPPPIVGIAIMTDSDNTGATATAWYGDLTLHDR</sequence>
<dbReference type="RefSeq" id="WP_246362625.1">
    <property type="nucleotide sequence ID" value="NZ_JACHFE010000005.1"/>
</dbReference>
<dbReference type="Proteomes" id="UP000591735">
    <property type="component" value="Unassembled WGS sequence"/>
</dbReference>
<dbReference type="AlphaFoldDB" id="A0A840UBS5"/>
<reference evidence="1 2" key="1">
    <citation type="submission" date="2020-08" db="EMBL/GenBank/DDBJ databases">
        <title>Genomic Encyclopedia of Type Strains, Phase IV (KMG-IV): sequencing the most valuable type-strain genomes for metagenomic binning, comparative biology and taxonomic classification.</title>
        <authorList>
            <person name="Goeker M."/>
        </authorList>
    </citation>
    <scope>NUCLEOTIDE SEQUENCE [LARGE SCALE GENOMIC DNA]</scope>
    <source>
        <strain evidence="1 2">DSM 22359</strain>
    </source>
</reference>
<comment type="caution">
    <text evidence="1">The sequence shown here is derived from an EMBL/GenBank/DDBJ whole genome shotgun (WGS) entry which is preliminary data.</text>
</comment>
<organism evidence="1 2">
    <name type="scientific">Marinobacter oulmenensis</name>
    <dbReference type="NCBI Taxonomy" id="643747"/>
    <lineage>
        <taxon>Bacteria</taxon>
        <taxon>Pseudomonadati</taxon>
        <taxon>Pseudomonadota</taxon>
        <taxon>Gammaproteobacteria</taxon>
        <taxon>Pseudomonadales</taxon>
        <taxon>Marinobacteraceae</taxon>
        <taxon>Marinobacter</taxon>
    </lineage>
</organism>
<proteinExistence type="predicted"/>
<evidence type="ECO:0008006" key="3">
    <source>
        <dbReference type="Google" id="ProtNLM"/>
    </source>
</evidence>
<evidence type="ECO:0000313" key="2">
    <source>
        <dbReference type="Proteomes" id="UP000591735"/>
    </source>
</evidence>
<dbReference type="EMBL" id="JACHFE010000005">
    <property type="protein sequence ID" value="MBB5321653.1"/>
    <property type="molecule type" value="Genomic_DNA"/>
</dbReference>
<dbReference type="Pfam" id="PF11249">
    <property type="entry name" value="DUF3047"/>
    <property type="match status" value="1"/>
</dbReference>
<name>A0A840UBS5_9GAMM</name>
<protein>
    <recommendedName>
        <fullName evidence="3">DUF3047 domain-containing protein</fullName>
    </recommendedName>
</protein>
<accession>A0A840UBS5</accession>
<gene>
    <name evidence="1" type="ORF">HNR38_002147</name>
</gene>
<keyword evidence="2" id="KW-1185">Reference proteome</keyword>